<protein>
    <recommendedName>
        <fullName evidence="5">Nickel transport protein</fullName>
    </recommendedName>
</protein>
<evidence type="ECO:0000256" key="1">
    <source>
        <dbReference type="SAM" id="Phobius"/>
    </source>
</evidence>
<evidence type="ECO:0000256" key="2">
    <source>
        <dbReference type="SAM" id="SignalP"/>
    </source>
</evidence>
<organism evidence="3 4">
    <name type="scientific">Thalassospira lohafexi</name>
    <dbReference type="NCBI Taxonomy" id="744227"/>
    <lineage>
        <taxon>Bacteria</taxon>
        <taxon>Pseudomonadati</taxon>
        <taxon>Pseudomonadota</taxon>
        <taxon>Alphaproteobacteria</taxon>
        <taxon>Rhodospirillales</taxon>
        <taxon>Thalassospiraceae</taxon>
        <taxon>Thalassospira</taxon>
    </lineage>
</organism>
<evidence type="ECO:0000313" key="3">
    <source>
        <dbReference type="EMBL" id="PKR58269.1"/>
    </source>
</evidence>
<comment type="caution">
    <text evidence="3">The sequence shown here is derived from an EMBL/GenBank/DDBJ whole genome shotgun (WGS) entry which is preliminary data.</text>
</comment>
<keyword evidence="2" id="KW-0732">Signal</keyword>
<feature type="chain" id="PRO_5014833468" description="Nickel transport protein" evidence="2">
    <location>
        <begin position="26"/>
        <end position="177"/>
    </location>
</feature>
<feature type="signal peptide" evidence="2">
    <location>
        <begin position="1"/>
        <end position="25"/>
    </location>
</feature>
<gene>
    <name evidence="3" type="ORF">COO92_10995</name>
</gene>
<keyword evidence="1" id="KW-0812">Transmembrane</keyword>
<accession>A0A2N3L628</accession>
<keyword evidence="1" id="KW-1133">Transmembrane helix</keyword>
<dbReference type="Proteomes" id="UP000233332">
    <property type="component" value="Unassembled WGS sequence"/>
</dbReference>
<dbReference type="EMBL" id="NXGX01000004">
    <property type="protein sequence ID" value="PKR58269.1"/>
    <property type="molecule type" value="Genomic_DNA"/>
</dbReference>
<keyword evidence="1" id="KW-0472">Membrane</keyword>
<feature type="transmembrane region" description="Helical" evidence="1">
    <location>
        <begin position="147"/>
        <end position="170"/>
    </location>
</feature>
<name>A0A2N3L628_9PROT</name>
<evidence type="ECO:0008006" key="5">
    <source>
        <dbReference type="Google" id="ProtNLM"/>
    </source>
</evidence>
<reference evidence="3 4" key="1">
    <citation type="submission" date="2017-09" db="EMBL/GenBank/DDBJ databases">
        <title>Biodiversity and function of Thalassospira species in the particle-attached aromatic-hydrocarbon-degrading consortia from the surface seawater of the China South Sea.</title>
        <authorList>
            <person name="Dong C."/>
            <person name="Lai Q."/>
            <person name="Shao Z."/>
        </authorList>
    </citation>
    <scope>NUCLEOTIDE SEQUENCE [LARGE SCALE GENOMIC DNA]</scope>
    <source>
        <strain evidence="3 4">139Z-12</strain>
    </source>
</reference>
<sequence>MIKPLPAVVMALTALLCAGSLTAHAHGAGWQVADNSHTINYRFGYTDGTPMAFAEVVVTGPNGKTWQKARTDRTGHFAFGVDRETIGEDISGALSNGWQIKVADGMGHIVNLTHHAPELGPKDATATKASPTKQHTSLRGTSALFDLPVWAGALFGMSLLVNLFGGVFLWSRRVKPT</sequence>
<dbReference type="RefSeq" id="WP_101302086.1">
    <property type="nucleotide sequence ID" value="NZ_NXGX01000004.1"/>
</dbReference>
<proteinExistence type="predicted"/>
<dbReference type="AlphaFoldDB" id="A0A2N3L628"/>
<evidence type="ECO:0000313" key="4">
    <source>
        <dbReference type="Proteomes" id="UP000233332"/>
    </source>
</evidence>
<keyword evidence="4" id="KW-1185">Reference proteome</keyword>